<evidence type="ECO:0000313" key="1">
    <source>
        <dbReference type="EMBL" id="KAK3722324.1"/>
    </source>
</evidence>
<sequence>MSTLDMKQSRVYQFGKRLLEFVLLWVFCGGFFGTKPELTKSLWAEWQPTWGFSTRVIKCSDQFPGRGAASAASCRSSEGVSPAGLLPFVTIPFRNDNLLKVESEVGPC</sequence>
<organism evidence="1 2">
    <name type="scientific">Elysia crispata</name>
    <name type="common">lettuce slug</name>
    <dbReference type="NCBI Taxonomy" id="231223"/>
    <lineage>
        <taxon>Eukaryota</taxon>
        <taxon>Metazoa</taxon>
        <taxon>Spiralia</taxon>
        <taxon>Lophotrochozoa</taxon>
        <taxon>Mollusca</taxon>
        <taxon>Gastropoda</taxon>
        <taxon>Heterobranchia</taxon>
        <taxon>Euthyneura</taxon>
        <taxon>Panpulmonata</taxon>
        <taxon>Sacoglossa</taxon>
        <taxon>Placobranchoidea</taxon>
        <taxon>Plakobranchidae</taxon>
        <taxon>Elysia</taxon>
    </lineage>
</organism>
<accession>A0AAE0XX63</accession>
<protein>
    <submittedName>
        <fullName evidence="1">Uncharacterized protein</fullName>
    </submittedName>
</protein>
<reference evidence="1" key="1">
    <citation type="journal article" date="2023" name="G3 (Bethesda)">
        <title>A reference genome for the long-term kleptoplast-retaining sea slug Elysia crispata morphotype clarki.</title>
        <authorList>
            <person name="Eastman K.E."/>
            <person name="Pendleton A.L."/>
            <person name="Shaikh M.A."/>
            <person name="Suttiyut T."/>
            <person name="Ogas R."/>
            <person name="Tomko P."/>
            <person name="Gavelis G."/>
            <person name="Widhalm J.R."/>
            <person name="Wisecaver J.H."/>
        </authorList>
    </citation>
    <scope>NUCLEOTIDE SEQUENCE</scope>
    <source>
        <strain evidence="1">ECLA1</strain>
    </source>
</reference>
<keyword evidence="2" id="KW-1185">Reference proteome</keyword>
<dbReference type="AlphaFoldDB" id="A0AAE0XX63"/>
<dbReference type="Proteomes" id="UP001283361">
    <property type="component" value="Unassembled WGS sequence"/>
</dbReference>
<comment type="caution">
    <text evidence="1">The sequence shown here is derived from an EMBL/GenBank/DDBJ whole genome shotgun (WGS) entry which is preliminary data.</text>
</comment>
<dbReference type="EMBL" id="JAWDGP010007375">
    <property type="protein sequence ID" value="KAK3722324.1"/>
    <property type="molecule type" value="Genomic_DNA"/>
</dbReference>
<proteinExistence type="predicted"/>
<evidence type="ECO:0000313" key="2">
    <source>
        <dbReference type="Proteomes" id="UP001283361"/>
    </source>
</evidence>
<gene>
    <name evidence="1" type="ORF">RRG08_041929</name>
</gene>
<name>A0AAE0XX63_9GAST</name>